<feature type="region of interest" description="Disordered" evidence="9">
    <location>
        <begin position="310"/>
        <end position="361"/>
    </location>
</feature>
<dbReference type="AlphaFoldDB" id="A0A830H7N6"/>
<proteinExistence type="predicted"/>
<dbReference type="InterPro" id="IPR013083">
    <property type="entry name" value="Znf_RING/FYVE/PHD"/>
</dbReference>
<evidence type="ECO:0000256" key="2">
    <source>
        <dbReference type="ARBA" id="ARBA00012483"/>
    </source>
</evidence>
<feature type="compositionally biased region" description="Low complexity" evidence="9">
    <location>
        <begin position="169"/>
        <end position="178"/>
    </location>
</feature>
<dbReference type="Proteomes" id="UP000660262">
    <property type="component" value="Unassembled WGS sequence"/>
</dbReference>
<dbReference type="SMART" id="SM00184">
    <property type="entry name" value="RING"/>
    <property type="match status" value="1"/>
</dbReference>
<name>A0A830H7N6_9CHLO</name>
<evidence type="ECO:0000259" key="10">
    <source>
        <dbReference type="PROSITE" id="PS50089"/>
    </source>
</evidence>
<evidence type="ECO:0000256" key="9">
    <source>
        <dbReference type="SAM" id="MobiDB-lite"/>
    </source>
</evidence>
<reference evidence="11" key="1">
    <citation type="submission" date="2020-10" db="EMBL/GenBank/DDBJ databases">
        <title>Unveiling of a novel bifunctional photoreceptor, Dualchrome1, isolated from a cosmopolitan green alga.</title>
        <authorList>
            <person name="Suzuki S."/>
            <person name="Kawachi M."/>
        </authorList>
    </citation>
    <scope>NUCLEOTIDE SEQUENCE</scope>
    <source>
        <strain evidence="11">NIES 2893</strain>
    </source>
</reference>
<accession>A0A830H7N6</accession>
<dbReference type="EC" id="2.3.2.27" evidence="2"/>
<feature type="compositionally biased region" description="Polar residues" evidence="9">
    <location>
        <begin position="1"/>
        <end position="10"/>
    </location>
</feature>
<comment type="catalytic activity">
    <reaction evidence="1">
        <text>S-ubiquitinyl-[E2 ubiquitin-conjugating enzyme]-L-cysteine + [acceptor protein]-L-lysine = [E2 ubiquitin-conjugating enzyme]-L-cysteine + N(6)-ubiquitinyl-[acceptor protein]-L-lysine.</text>
        <dbReference type="EC" id="2.3.2.27"/>
    </reaction>
</comment>
<keyword evidence="4" id="KW-0479">Metal-binding</keyword>
<evidence type="ECO:0000256" key="4">
    <source>
        <dbReference type="ARBA" id="ARBA00022723"/>
    </source>
</evidence>
<feature type="compositionally biased region" description="Polar residues" evidence="9">
    <location>
        <begin position="179"/>
        <end position="194"/>
    </location>
</feature>
<dbReference type="EMBL" id="BNJQ01000003">
    <property type="protein sequence ID" value="GHP02323.1"/>
    <property type="molecule type" value="Genomic_DNA"/>
</dbReference>
<evidence type="ECO:0000256" key="1">
    <source>
        <dbReference type="ARBA" id="ARBA00000900"/>
    </source>
</evidence>
<dbReference type="GO" id="GO:0008270">
    <property type="term" value="F:zinc ion binding"/>
    <property type="evidence" value="ECO:0007669"/>
    <property type="project" value="UniProtKB-KW"/>
</dbReference>
<keyword evidence="7" id="KW-0862">Zinc</keyword>
<feature type="compositionally biased region" description="Acidic residues" evidence="9">
    <location>
        <begin position="155"/>
        <end position="168"/>
    </location>
</feature>
<dbReference type="PROSITE" id="PS50089">
    <property type="entry name" value="ZF_RING_2"/>
    <property type="match status" value="1"/>
</dbReference>
<dbReference type="PANTHER" id="PTHR46463:SF78">
    <property type="entry name" value="RING-TYPE DOMAIN-CONTAINING PROTEIN"/>
    <property type="match status" value="1"/>
</dbReference>
<evidence type="ECO:0000256" key="3">
    <source>
        <dbReference type="ARBA" id="ARBA00022679"/>
    </source>
</evidence>
<feature type="region of interest" description="Disordered" evidence="9">
    <location>
        <begin position="1"/>
        <end position="194"/>
    </location>
</feature>
<evidence type="ECO:0000256" key="7">
    <source>
        <dbReference type="ARBA" id="ARBA00022833"/>
    </source>
</evidence>
<sequence>MALVYSSSPMSVLPEDSEDTPAAKKQTSSDAVDKGKQQLVPPPQTKVAVVVVDEPSTPPLPIKQKPISDDDGNLRGAESSSEASSSQKSLLDADNDAEEVPRTSSDSERGGHFSVFGGLSDSPPPSVRPEQAGGAVPMPTLPESLSSERLAEKEANDDDDDDDDDENEASPSSPPSSSTQPTSPAVNSPTKKPSLSLFQKTLELTAGDEHIKELEESECCSICLDDFTDDDPAKVTLCGHRYHLQCVMQWRQRSDECPMCLRTLRWVDTETEELVEALAQPEFVVGSAPDYTTDRSTGYALMAAYASSRPRPRSLTTTTATTRAAPSRGAFAATLGIPQRRATQTAAPSSSSSLSSSAPAKGFFGKMSAMFRSRR</sequence>
<evidence type="ECO:0000256" key="5">
    <source>
        <dbReference type="ARBA" id="ARBA00022771"/>
    </source>
</evidence>
<evidence type="ECO:0000313" key="12">
    <source>
        <dbReference type="Proteomes" id="UP000660262"/>
    </source>
</evidence>
<keyword evidence="6" id="KW-0833">Ubl conjugation pathway</keyword>
<feature type="compositionally biased region" description="Low complexity" evidence="9">
    <location>
        <begin position="77"/>
        <end position="86"/>
    </location>
</feature>
<evidence type="ECO:0000313" key="11">
    <source>
        <dbReference type="EMBL" id="GHP02323.1"/>
    </source>
</evidence>
<dbReference type="InterPro" id="IPR001841">
    <property type="entry name" value="Znf_RING"/>
</dbReference>
<dbReference type="Gene3D" id="3.30.40.10">
    <property type="entry name" value="Zinc/RING finger domain, C3HC4 (zinc finger)"/>
    <property type="match status" value="1"/>
</dbReference>
<feature type="compositionally biased region" description="Low complexity" evidence="9">
    <location>
        <begin position="310"/>
        <end position="328"/>
    </location>
</feature>
<dbReference type="PANTHER" id="PTHR46463">
    <property type="entry name" value="ZINC FINGER, RING/FYVE/PHD-TYPE"/>
    <property type="match status" value="1"/>
</dbReference>
<protein>
    <recommendedName>
        <fullName evidence="2">RING-type E3 ubiquitin transferase</fullName>
        <ecNumber evidence="2">2.3.2.27</ecNumber>
    </recommendedName>
</protein>
<organism evidence="11 12">
    <name type="scientific">Pycnococcus provasolii</name>
    <dbReference type="NCBI Taxonomy" id="41880"/>
    <lineage>
        <taxon>Eukaryota</taxon>
        <taxon>Viridiplantae</taxon>
        <taxon>Chlorophyta</taxon>
        <taxon>Pseudoscourfieldiophyceae</taxon>
        <taxon>Pseudoscourfieldiales</taxon>
        <taxon>Pycnococcaceae</taxon>
        <taxon>Pycnococcus</taxon>
    </lineage>
</organism>
<dbReference type="GO" id="GO:0061630">
    <property type="term" value="F:ubiquitin protein ligase activity"/>
    <property type="evidence" value="ECO:0007669"/>
    <property type="project" value="UniProtKB-EC"/>
</dbReference>
<feature type="compositionally biased region" description="Low complexity" evidence="9">
    <location>
        <begin position="346"/>
        <end position="360"/>
    </location>
</feature>
<comment type="caution">
    <text evidence="11">The sequence shown here is derived from an EMBL/GenBank/DDBJ whole genome shotgun (WGS) entry which is preliminary data.</text>
</comment>
<feature type="domain" description="RING-type" evidence="10">
    <location>
        <begin position="220"/>
        <end position="260"/>
    </location>
</feature>
<keyword evidence="3" id="KW-0808">Transferase</keyword>
<keyword evidence="5 8" id="KW-0863">Zinc-finger</keyword>
<dbReference type="OrthoDB" id="8062037at2759"/>
<evidence type="ECO:0000256" key="8">
    <source>
        <dbReference type="PROSITE-ProRule" id="PRU00175"/>
    </source>
</evidence>
<evidence type="ECO:0000256" key="6">
    <source>
        <dbReference type="ARBA" id="ARBA00022786"/>
    </source>
</evidence>
<keyword evidence="12" id="KW-1185">Reference proteome</keyword>
<gene>
    <name evidence="11" type="ORF">PPROV_000108000</name>
</gene>
<feature type="compositionally biased region" description="Basic and acidic residues" evidence="9">
    <location>
        <begin position="99"/>
        <end position="111"/>
    </location>
</feature>
<dbReference type="Pfam" id="PF13639">
    <property type="entry name" value="zf-RING_2"/>
    <property type="match status" value="1"/>
</dbReference>
<dbReference type="SUPFAM" id="SSF57850">
    <property type="entry name" value="RING/U-box"/>
    <property type="match status" value="1"/>
</dbReference>